<evidence type="ECO:0000313" key="5">
    <source>
        <dbReference type="Proteomes" id="UP000075884"/>
    </source>
</evidence>
<organism evidence="4 5">
    <name type="scientific">Anopheles dirus</name>
    <dbReference type="NCBI Taxonomy" id="7168"/>
    <lineage>
        <taxon>Eukaryota</taxon>
        <taxon>Metazoa</taxon>
        <taxon>Ecdysozoa</taxon>
        <taxon>Arthropoda</taxon>
        <taxon>Hexapoda</taxon>
        <taxon>Insecta</taxon>
        <taxon>Pterygota</taxon>
        <taxon>Neoptera</taxon>
        <taxon>Endopterygota</taxon>
        <taxon>Diptera</taxon>
        <taxon>Nematocera</taxon>
        <taxon>Culicoidea</taxon>
        <taxon>Culicidae</taxon>
        <taxon>Anophelinae</taxon>
        <taxon>Anopheles</taxon>
    </lineage>
</organism>
<protein>
    <recommendedName>
        <fullName evidence="6">Gamma-interferon-inducible lysosomal thiol reductase</fullName>
    </recommendedName>
</protein>
<reference evidence="4" key="2">
    <citation type="submission" date="2020-05" db="UniProtKB">
        <authorList>
            <consortium name="EnsemblMetazoa"/>
        </authorList>
    </citation>
    <scope>IDENTIFICATION</scope>
    <source>
        <strain evidence="4">WRAIR2</strain>
    </source>
</reference>
<dbReference type="Proteomes" id="UP000075884">
    <property type="component" value="Unassembled WGS sequence"/>
</dbReference>
<sequence>MRFRNCKPPVRPLLIIVTMVCLWSLHTAETGAVGPDAQPNTSTRNQTDKLPITIYYEALCSDSMVFITHQLYPSWLRRENEMQLRFVPFGKAWIEERPNEASKFHCQHGPRECELNVLHGCILKKMPPKKAFAVVACLMKNFRTSFEQVCMEGHESFKDGIVKCSQGQKGAKLFKKFANETDSVHRPLPFVPTIVDDQPYNFYEQDDWLQHFDKKFVERYEAKFGVKL</sequence>
<dbReference type="InterPro" id="IPR004911">
    <property type="entry name" value="Interferon-induced_GILT"/>
</dbReference>
<reference evidence="5" key="1">
    <citation type="submission" date="2013-03" db="EMBL/GenBank/DDBJ databases">
        <title>The Genome Sequence of Anopheles dirus WRAIR2.</title>
        <authorList>
            <consortium name="The Broad Institute Genomics Platform"/>
            <person name="Neafsey D.E."/>
            <person name="Walton C."/>
            <person name="Walker B."/>
            <person name="Young S.K."/>
            <person name="Zeng Q."/>
            <person name="Gargeya S."/>
            <person name="Fitzgerald M."/>
            <person name="Haas B."/>
            <person name="Abouelleil A."/>
            <person name="Allen A.W."/>
            <person name="Alvarado L."/>
            <person name="Arachchi H.M."/>
            <person name="Berlin A.M."/>
            <person name="Chapman S.B."/>
            <person name="Gainer-Dewar J."/>
            <person name="Goldberg J."/>
            <person name="Griggs A."/>
            <person name="Gujja S."/>
            <person name="Hansen M."/>
            <person name="Howarth C."/>
            <person name="Imamovic A."/>
            <person name="Ireland A."/>
            <person name="Larimer J."/>
            <person name="McCowan C."/>
            <person name="Murphy C."/>
            <person name="Pearson M."/>
            <person name="Poon T.W."/>
            <person name="Priest M."/>
            <person name="Roberts A."/>
            <person name="Saif S."/>
            <person name="Shea T."/>
            <person name="Sisk P."/>
            <person name="Sykes S."/>
            <person name="Wortman J."/>
            <person name="Nusbaum C."/>
            <person name="Birren B."/>
        </authorList>
    </citation>
    <scope>NUCLEOTIDE SEQUENCE [LARGE SCALE GENOMIC DNA]</scope>
    <source>
        <strain evidence="5">WRAIR2</strain>
    </source>
</reference>
<name>A0A182N702_9DIPT</name>
<dbReference type="STRING" id="7168.A0A182N702"/>
<dbReference type="AlphaFoldDB" id="A0A182N702"/>
<keyword evidence="2" id="KW-0325">Glycoprotein</keyword>
<feature type="signal peptide" evidence="3">
    <location>
        <begin position="1"/>
        <end position="28"/>
    </location>
</feature>
<dbReference type="EnsemblMetazoa" id="ADIR003425-RA">
    <property type="protein sequence ID" value="ADIR003425-PA"/>
    <property type="gene ID" value="ADIR003425"/>
</dbReference>
<keyword evidence="3" id="KW-0732">Signal</keyword>
<dbReference type="Pfam" id="PF03227">
    <property type="entry name" value="GILT"/>
    <property type="match status" value="1"/>
</dbReference>
<evidence type="ECO:0000256" key="2">
    <source>
        <dbReference type="ARBA" id="ARBA00023180"/>
    </source>
</evidence>
<evidence type="ECO:0000256" key="1">
    <source>
        <dbReference type="ARBA" id="ARBA00005679"/>
    </source>
</evidence>
<dbReference type="PANTHER" id="PTHR13234">
    <property type="entry name" value="GAMMA-INTERFERON INDUCIBLE LYSOSOMAL THIOL REDUCTASE GILT"/>
    <property type="match status" value="1"/>
</dbReference>
<keyword evidence="5" id="KW-1185">Reference proteome</keyword>
<evidence type="ECO:0000313" key="4">
    <source>
        <dbReference type="EnsemblMetazoa" id="ADIR003425-PA"/>
    </source>
</evidence>
<evidence type="ECO:0008006" key="6">
    <source>
        <dbReference type="Google" id="ProtNLM"/>
    </source>
</evidence>
<evidence type="ECO:0000256" key="3">
    <source>
        <dbReference type="SAM" id="SignalP"/>
    </source>
</evidence>
<dbReference type="PANTHER" id="PTHR13234:SF73">
    <property type="entry name" value="GILT-LIKE PROTEIN 2-RELATED"/>
    <property type="match status" value="1"/>
</dbReference>
<accession>A0A182N702</accession>
<feature type="chain" id="PRO_5008129522" description="Gamma-interferon-inducible lysosomal thiol reductase" evidence="3">
    <location>
        <begin position="29"/>
        <end position="228"/>
    </location>
</feature>
<dbReference type="VEuPathDB" id="VectorBase:ADIR003425"/>
<proteinExistence type="inferred from homology"/>
<comment type="similarity">
    <text evidence="1">Belongs to the GILT family.</text>
</comment>
<dbReference type="GO" id="GO:0016671">
    <property type="term" value="F:oxidoreductase activity, acting on a sulfur group of donors, disulfide as acceptor"/>
    <property type="evidence" value="ECO:0007669"/>
    <property type="project" value="InterPro"/>
</dbReference>